<evidence type="ECO:0000313" key="3">
    <source>
        <dbReference type="Proteomes" id="UP000294856"/>
    </source>
</evidence>
<dbReference type="AlphaFoldDB" id="A0A4R1FN61"/>
<gene>
    <name evidence="2" type="ORF">DFR71_2476</name>
</gene>
<protein>
    <submittedName>
        <fullName evidence="2">Uncharacterized protein</fullName>
    </submittedName>
</protein>
<sequence>MYSDHDYDDAETWPSDNGQPSVSRVCVAVTHAGGSAAKPDGRAAQDQRGQTAEGLLEARQLLLAVAGNLQGGSPLIGWARELADLHATLFTASVSTTRRPADFDGPATSGRINTVIGLIDEWSACHLPRPASGRRHTHSLGEVISHVADTYTHVQWTLRHTKSAEHQHHAAVRFAQVQEGYADLVGEIRALRVALPLGRGNQPTP</sequence>
<evidence type="ECO:0000313" key="2">
    <source>
        <dbReference type="EMBL" id="TCJ96446.1"/>
    </source>
</evidence>
<feature type="region of interest" description="Disordered" evidence="1">
    <location>
        <begin position="1"/>
        <end position="21"/>
    </location>
</feature>
<dbReference type="OrthoDB" id="3352146at2"/>
<accession>A0A4R1FN61</accession>
<name>A0A4R1FN61_9NOCA</name>
<reference evidence="2 3" key="1">
    <citation type="submission" date="2019-03" db="EMBL/GenBank/DDBJ databases">
        <title>Genomic Encyclopedia of Type Strains, Phase IV (KMG-IV): sequencing the most valuable type-strain genomes for metagenomic binning, comparative biology and taxonomic classification.</title>
        <authorList>
            <person name="Goeker M."/>
        </authorList>
    </citation>
    <scope>NUCLEOTIDE SEQUENCE [LARGE SCALE GENOMIC DNA]</scope>
    <source>
        <strain evidence="2 3">DSM 44684</strain>
    </source>
</reference>
<organism evidence="2 3">
    <name type="scientific">Nocardia alba</name>
    <dbReference type="NCBI Taxonomy" id="225051"/>
    <lineage>
        <taxon>Bacteria</taxon>
        <taxon>Bacillati</taxon>
        <taxon>Actinomycetota</taxon>
        <taxon>Actinomycetes</taxon>
        <taxon>Mycobacteriales</taxon>
        <taxon>Nocardiaceae</taxon>
        <taxon>Nocardia</taxon>
    </lineage>
</organism>
<dbReference type="EMBL" id="SMFR01000002">
    <property type="protein sequence ID" value="TCJ96446.1"/>
    <property type="molecule type" value="Genomic_DNA"/>
</dbReference>
<keyword evidence="3" id="KW-1185">Reference proteome</keyword>
<proteinExistence type="predicted"/>
<feature type="compositionally biased region" description="Acidic residues" evidence="1">
    <location>
        <begin position="1"/>
        <end position="11"/>
    </location>
</feature>
<dbReference type="RefSeq" id="WP_067444651.1">
    <property type="nucleotide sequence ID" value="NZ_SMFR01000002.1"/>
</dbReference>
<evidence type="ECO:0000256" key="1">
    <source>
        <dbReference type="SAM" id="MobiDB-lite"/>
    </source>
</evidence>
<comment type="caution">
    <text evidence="2">The sequence shown here is derived from an EMBL/GenBank/DDBJ whole genome shotgun (WGS) entry which is preliminary data.</text>
</comment>
<dbReference type="Proteomes" id="UP000294856">
    <property type="component" value="Unassembled WGS sequence"/>
</dbReference>